<dbReference type="InterPro" id="IPR043519">
    <property type="entry name" value="NT_sf"/>
</dbReference>
<dbReference type="GO" id="GO:0000049">
    <property type="term" value="F:tRNA binding"/>
    <property type="evidence" value="ECO:0007669"/>
    <property type="project" value="TreeGrafter"/>
</dbReference>
<dbReference type="GO" id="GO:0008033">
    <property type="term" value="P:tRNA processing"/>
    <property type="evidence" value="ECO:0007669"/>
    <property type="project" value="UniProtKB-KW"/>
</dbReference>
<keyword evidence="5" id="KW-0479">Metal-binding</keyword>
<proteinExistence type="inferred from homology"/>
<dbReference type="Gene3D" id="1.10.3090.10">
    <property type="entry name" value="cca-adding enzyme, domain 2"/>
    <property type="match status" value="1"/>
</dbReference>
<gene>
    <name evidence="13" type="ORF">SAMN05660923_01067</name>
</gene>
<keyword evidence="3" id="KW-0819">tRNA processing</keyword>
<keyword evidence="7" id="KW-0460">Magnesium</keyword>
<dbReference type="SUPFAM" id="SSF81891">
    <property type="entry name" value="Poly A polymerase C-terminal region-like"/>
    <property type="match status" value="1"/>
</dbReference>
<keyword evidence="2 9" id="KW-0808">Transferase</keyword>
<evidence type="ECO:0000313" key="14">
    <source>
        <dbReference type="Proteomes" id="UP000198828"/>
    </source>
</evidence>
<dbReference type="InterPro" id="IPR050264">
    <property type="entry name" value="Bact_CCA-adding_enz_type3_sf"/>
</dbReference>
<evidence type="ECO:0000256" key="6">
    <source>
        <dbReference type="ARBA" id="ARBA00022741"/>
    </source>
</evidence>
<dbReference type="InterPro" id="IPR032828">
    <property type="entry name" value="PolyA_RNA-bd"/>
</dbReference>
<name>A0A1H2VBD5_9FIRM</name>
<keyword evidence="6" id="KW-0547">Nucleotide-binding</keyword>
<feature type="domain" description="tRNA nucleotidyltransferase/poly(A) polymerase RNA and SrmB- binding" evidence="11">
    <location>
        <begin position="173"/>
        <end position="231"/>
    </location>
</feature>
<dbReference type="InterPro" id="IPR002646">
    <property type="entry name" value="PolA_pol_head_dom"/>
</dbReference>
<dbReference type="RefSeq" id="WP_093751535.1">
    <property type="nucleotide sequence ID" value="NZ_FNNG01000003.1"/>
</dbReference>
<dbReference type="Pfam" id="PF13735">
    <property type="entry name" value="tRNA_NucTran2_2"/>
    <property type="match status" value="1"/>
</dbReference>
<comment type="cofactor">
    <cofactor evidence="1">
        <name>Mg(2+)</name>
        <dbReference type="ChEBI" id="CHEBI:18420"/>
    </cofactor>
</comment>
<evidence type="ECO:0000256" key="7">
    <source>
        <dbReference type="ARBA" id="ARBA00022842"/>
    </source>
</evidence>
<dbReference type="Gene3D" id="3.30.460.10">
    <property type="entry name" value="Beta Polymerase, domain 2"/>
    <property type="match status" value="1"/>
</dbReference>
<sequence>MQFNIPDYVEKILEKLEKEGYQAYVVGGSIRDMLLGKNPKDYDITTDAKPFELEDIFSDFKTISVGKEFGTIIVCQEEGNVEITTFRQEGNYLDGRRPEWVTFSRKVEDDLSRRDFTINAMAYNKKVGIIDPYGGREDLKNRIIRTVGNPEKRFSEDYLRILRAIRFATELKFTIDKPTFYAGRKCSSKISNVSMERISDEFFKILLSKKPSNGIRMMEEMGILEMVLPELIPTIGFDQRNPNHNMDVYNHILCVLDNTPPIIQTRLAALFHDIGKPSSLTIDERGIGHFYGHDQIGAQTSKMVLERFKASNDLRDKVYLLVKEHMNHHADFKEKGLKRLIRRMGEKEIFDLIDLQIADIKCSNEKATIDHIVERRKRIEEILEKEEAYEIRQLAINGRDLLDLGFKQGPIIGQVLEYLLDRVMDKPELNEKDTLKKLALDYIDKK</sequence>
<feature type="domain" description="CCA-adding enzyme C-terminal" evidence="12">
    <location>
        <begin position="300"/>
        <end position="437"/>
    </location>
</feature>
<dbReference type="PANTHER" id="PTHR46173">
    <property type="entry name" value="CCA TRNA NUCLEOTIDYLTRANSFERASE 1, MITOCHONDRIAL"/>
    <property type="match status" value="1"/>
</dbReference>
<comment type="similarity">
    <text evidence="9">Belongs to the tRNA nucleotidyltransferase/poly(A) polymerase family.</text>
</comment>
<dbReference type="GO" id="GO:0046872">
    <property type="term" value="F:metal ion binding"/>
    <property type="evidence" value="ECO:0007669"/>
    <property type="project" value="UniProtKB-KW"/>
</dbReference>
<dbReference type="Pfam" id="PF01743">
    <property type="entry name" value="PolyA_pol"/>
    <property type="match status" value="1"/>
</dbReference>
<evidence type="ECO:0000313" key="13">
    <source>
        <dbReference type="EMBL" id="SDW65635.1"/>
    </source>
</evidence>
<dbReference type="InterPro" id="IPR032810">
    <property type="entry name" value="CCA-adding_enz_C"/>
</dbReference>
<dbReference type="PANTHER" id="PTHR46173:SF1">
    <property type="entry name" value="CCA TRNA NUCLEOTIDYLTRANSFERASE 1, MITOCHONDRIAL"/>
    <property type="match status" value="1"/>
</dbReference>
<dbReference type="AlphaFoldDB" id="A0A1H2VBD5"/>
<accession>A0A1H2VBD5</accession>
<protein>
    <submittedName>
        <fullName evidence="13">tRNA nucleotidyltransferase (CCA-adding enzyme)</fullName>
    </submittedName>
</protein>
<keyword evidence="14" id="KW-1185">Reference proteome</keyword>
<dbReference type="CDD" id="cd05398">
    <property type="entry name" value="NT_ClassII-CCAase"/>
    <property type="match status" value="1"/>
</dbReference>
<dbReference type="Proteomes" id="UP000198828">
    <property type="component" value="Unassembled WGS sequence"/>
</dbReference>
<evidence type="ECO:0000256" key="8">
    <source>
        <dbReference type="ARBA" id="ARBA00022884"/>
    </source>
</evidence>
<reference evidence="13 14" key="1">
    <citation type="submission" date="2016-10" db="EMBL/GenBank/DDBJ databases">
        <authorList>
            <person name="de Groot N.N."/>
        </authorList>
    </citation>
    <scope>NUCLEOTIDE SEQUENCE [LARGE SCALE GENOMIC DNA]</scope>
    <source>
        <strain evidence="13 14">DSM 23310</strain>
    </source>
</reference>
<dbReference type="SUPFAM" id="SSF81301">
    <property type="entry name" value="Nucleotidyltransferase"/>
    <property type="match status" value="1"/>
</dbReference>
<feature type="domain" description="Poly A polymerase head" evidence="10">
    <location>
        <begin position="23"/>
        <end position="145"/>
    </location>
</feature>
<dbReference type="GO" id="GO:0000166">
    <property type="term" value="F:nucleotide binding"/>
    <property type="evidence" value="ECO:0007669"/>
    <property type="project" value="UniProtKB-KW"/>
</dbReference>
<evidence type="ECO:0000259" key="10">
    <source>
        <dbReference type="Pfam" id="PF01743"/>
    </source>
</evidence>
<evidence type="ECO:0000256" key="1">
    <source>
        <dbReference type="ARBA" id="ARBA00001946"/>
    </source>
</evidence>
<evidence type="ECO:0000256" key="2">
    <source>
        <dbReference type="ARBA" id="ARBA00022679"/>
    </source>
</evidence>
<dbReference type="Pfam" id="PF12627">
    <property type="entry name" value="PolyA_pol_RNAbd"/>
    <property type="match status" value="1"/>
</dbReference>
<evidence type="ECO:0000256" key="3">
    <source>
        <dbReference type="ARBA" id="ARBA00022694"/>
    </source>
</evidence>
<dbReference type="OrthoDB" id="9805698at2"/>
<organism evidence="13 14">
    <name type="scientific">Tepidimicrobium xylanilyticum</name>
    <dbReference type="NCBI Taxonomy" id="1123352"/>
    <lineage>
        <taxon>Bacteria</taxon>
        <taxon>Bacillati</taxon>
        <taxon>Bacillota</taxon>
        <taxon>Tissierellia</taxon>
        <taxon>Tissierellales</taxon>
        <taxon>Tepidimicrobiaceae</taxon>
        <taxon>Tepidimicrobium</taxon>
    </lineage>
</organism>
<keyword evidence="8 9" id="KW-0694">RNA-binding</keyword>
<dbReference type="CDD" id="cd00077">
    <property type="entry name" value="HDc"/>
    <property type="match status" value="1"/>
</dbReference>
<evidence type="ECO:0000256" key="5">
    <source>
        <dbReference type="ARBA" id="ARBA00022723"/>
    </source>
</evidence>
<dbReference type="GO" id="GO:0016779">
    <property type="term" value="F:nucleotidyltransferase activity"/>
    <property type="evidence" value="ECO:0007669"/>
    <property type="project" value="UniProtKB-KW"/>
</dbReference>
<evidence type="ECO:0000256" key="9">
    <source>
        <dbReference type="RuleBase" id="RU003953"/>
    </source>
</evidence>
<dbReference type="Gene3D" id="1.10.246.80">
    <property type="match status" value="1"/>
</dbReference>
<dbReference type="EMBL" id="FNNG01000003">
    <property type="protein sequence ID" value="SDW65635.1"/>
    <property type="molecule type" value="Genomic_DNA"/>
</dbReference>
<evidence type="ECO:0000256" key="4">
    <source>
        <dbReference type="ARBA" id="ARBA00022695"/>
    </source>
</evidence>
<evidence type="ECO:0000259" key="12">
    <source>
        <dbReference type="Pfam" id="PF13735"/>
    </source>
</evidence>
<dbReference type="InterPro" id="IPR003607">
    <property type="entry name" value="HD/PDEase_dom"/>
</dbReference>
<evidence type="ECO:0000259" key="11">
    <source>
        <dbReference type="Pfam" id="PF12627"/>
    </source>
</evidence>
<keyword evidence="4" id="KW-0548">Nucleotidyltransferase</keyword>